<keyword evidence="3" id="KW-1185">Reference proteome</keyword>
<evidence type="ECO:0000259" key="1">
    <source>
        <dbReference type="Pfam" id="PF00501"/>
    </source>
</evidence>
<name>A0A210QS70_MIZYE</name>
<dbReference type="Gene3D" id="3.30.300.30">
    <property type="match status" value="1"/>
</dbReference>
<dbReference type="OrthoDB" id="10253869at2759"/>
<dbReference type="STRING" id="6573.A0A210QS70"/>
<feature type="domain" description="AMP-dependent synthetase/ligase" evidence="1">
    <location>
        <begin position="45"/>
        <end position="427"/>
    </location>
</feature>
<dbReference type="PROSITE" id="PS00455">
    <property type="entry name" value="AMP_BINDING"/>
    <property type="match status" value="1"/>
</dbReference>
<organism evidence="2 3">
    <name type="scientific">Mizuhopecten yessoensis</name>
    <name type="common">Japanese scallop</name>
    <name type="synonym">Patinopecten yessoensis</name>
    <dbReference type="NCBI Taxonomy" id="6573"/>
    <lineage>
        <taxon>Eukaryota</taxon>
        <taxon>Metazoa</taxon>
        <taxon>Spiralia</taxon>
        <taxon>Lophotrochozoa</taxon>
        <taxon>Mollusca</taxon>
        <taxon>Bivalvia</taxon>
        <taxon>Autobranchia</taxon>
        <taxon>Pteriomorphia</taxon>
        <taxon>Pectinida</taxon>
        <taxon>Pectinoidea</taxon>
        <taxon>Pectinidae</taxon>
        <taxon>Mizuhopecten</taxon>
    </lineage>
</organism>
<sequence length="583" mass="64903">MGTLSYLAYRAGHSSGMDPPSNLSYLHTPPVKPNNYSTVTRVAKENARLRPNQELFIHRELDGSRSSLTNASLYQQADQLARFLVTQGIKRGDVVALAGPNTLEMVIGMLGILSAGAVVLNVIITVKTSLDVKALFQLTRAKCILVDCGENNSLLPPVKTMLENCNVQTGETSQDDKIKVIFLRKTDLDGFKTTENLQKILSQSIDEVDLPHVYPEDNAIIFTTSGSTGKPKLVLHSHFDFASFPFSLIPSTVDYELMLFNDRPFGWIGGTPVSNILRSETRIFMDPSVSMNTENVDFLWRVLEEERCTDALLAPFVIHDLIELPQKDTKDRFMLQHIFTGGQMIDNYYTRIIGKFCHEMAIVYACTEGTGITLHGPIDRTEPLLAGDVGPACPGVEIRVVDPQELPIERGLTGKIQIRSLHLMKEYVGSPELTKEAFTEDRWFRTGDIGKVSSNGHLILLGRESDAIKRGTRKVYPAMLEFLLKKMESVKEVCVVPVPDKRLYEEICVCFVPSGKITPDDVQRYCEQNLFTENTVDSLGEMPTYFLQYEVFPKLGSGKPDKKAIQVDASQRLGLTGVGASEN</sequence>
<dbReference type="Gene3D" id="3.40.50.12780">
    <property type="entry name" value="N-terminal domain of ligase-like"/>
    <property type="match status" value="1"/>
</dbReference>
<reference evidence="2 3" key="1">
    <citation type="journal article" date="2017" name="Nat. Ecol. Evol.">
        <title>Scallop genome provides insights into evolution of bilaterian karyotype and development.</title>
        <authorList>
            <person name="Wang S."/>
            <person name="Zhang J."/>
            <person name="Jiao W."/>
            <person name="Li J."/>
            <person name="Xun X."/>
            <person name="Sun Y."/>
            <person name="Guo X."/>
            <person name="Huan P."/>
            <person name="Dong B."/>
            <person name="Zhang L."/>
            <person name="Hu X."/>
            <person name="Sun X."/>
            <person name="Wang J."/>
            <person name="Zhao C."/>
            <person name="Wang Y."/>
            <person name="Wang D."/>
            <person name="Huang X."/>
            <person name="Wang R."/>
            <person name="Lv J."/>
            <person name="Li Y."/>
            <person name="Zhang Z."/>
            <person name="Liu B."/>
            <person name="Lu W."/>
            <person name="Hui Y."/>
            <person name="Liang J."/>
            <person name="Zhou Z."/>
            <person name="Hou R."/>
            <person name="Li X."/>
            <person name="Liu Y."/>
            <person name="Li H."/>
            <person name="Ning X."/>
            <person name="Lin Y."/>
            <person name="Zhao L."/>
            <person name="Xing Q."/>
            <person name="Dou J."/>
            <person name="Li Y."/>
            <person name="Mao J."/>
            <person name="Guo H."/>
            <person name="Dou H."/>
            <person name="Li T."/>
            <person name="Mu C."/>
            <person name="Jiang W."/>
            <person name="Fu Q."/>
            <person name="Fu X."/>
            <person name="Miao Y."/>
            <person name="Liu J."/>
            <person name="Yu Q."/>
            <person name="Li R."/>
            <person name="Liao H."/>
            <person name="Li X."/>
            <person name="Kong Y."/>
            <person name="Jiang Z."/>
            <person name="Chourrout D."/>
            <person name="Li R."/>
            <person name="Bao Z."/>
        </authorList>
    </citation>
    <scope>NUCLEOTIDE SEQUENCE [LARGE SCALE GENOMIC DNA]</scope>
    <source>
        <strain evidence="2 3">PY_sf001</strain>
    </source>
</reference>
<dbReference type="Proteomes" id="UP000242188">
    <property type="component" value="Unassembled WGS sequence"/>
</dbReference>
<protein>
    <submittedName>
        <fullName evidence="2">Acyl-CoA synthetase family member 2, mitochondrial</fullName>
    </submittedName>
</protein>
<dbReference type="Pfam" id="PF00501">
    <property type="entry name" value="AMP-binding"/>
    <property type="match status" value="1"/>
</dbReference>
<dbReference type="SUPFAM" id="SSF56801">
    <property type="entry name" value="Acetyl-CoA synthetase-like"/>
    <property type="match status" value="1"/>
</dbReference>
<dbReference type="InterPro" id="IPR020845">
    <property type="entry name" value="AMP-binding_CS"/>
</dbReference>
<dbReference type="EMBL" id="NEDP02002206">
    <property type="protein sequence ID" value="OWF51583.1"/>
    <property type="molecule type" value="Genomic_DNA"/>
</dbReference>
<comment type="caution">
    <text evidence="2">The sequence shown here is derived from an EMBL/GenBank/DDBJ whole genome shotgun (WGS) entry which is preliminary data.</text>
</comment>
<dbReference type="PANTHER" id="PTHR42814">
    <property type="entry name" value="AMP-BINDING DOMAIN-CONTAINING PROTEIN"/>
    <property type="match status" value="1"/>
</dbReference>
<evidence type="ECO:0000313" key="2">
    <source>
        <dbReference type="EMBL" id="OWF51583.1"/>
    </source>
</evidence>
<dbReference type="InterPro" id="IPR000873">
    <property type="entry name" value="AMP-dep_synth/lig_dom"/>
</dbReference>
<dbReference type="InterPro" id="IPR042099">
    <property type="entry name" value="ANL_N_sf"/>
</dbReference>
<proteinExistence type="predicted"/>
<dbReference type="CDD" id="cd04433">
    <property type="entry name" value="AFD_class_I"/>
    <property type="match status" value="1"/>
</dbReference>
<evidence type="ECO:0000313" key="3">
    <source>
        <dbReference type="Proteomes" id="UP000242188"/>
    </source>
</evidence>
<dbReference type="AlphaFoldDB" id="A0A210QS70"/>
<dbReference type="InterPro" id="IPR045851">
    <property type="entry name" value="AMP-bd_C_sf"/>
</dbReference>
<dbReference type="PANTHER" id="PTHR42814:SF3">
    <property type="entry name" value="BETA-N-ACETYLHEXOSAMINIDASE"/>
    <property type="match status" value="1"/>
</dbReference>
<accession>A0A210QS70</accession>
<gene>
    <name evidence="2" type="ORF">KP79_PYT24380</name>
</gene>